<evidence type="ECO:0000256" key="1">
    <source>
        <dbReference type="SAM" id="MobiDB-lite"/>
    </source>
</evidence>
<dbReference type="STRING" id="307507.A0A2V0PED7"/>
<dbReference type="PANTHER" id="PTHR32026">
    <property type="entry name" value="METHYLTRANSFERASE-LIKE PROTEIN 24"/>
    <property type="match status" value="1"/>
</dbReference>
<dbReference type="Pfam" id="PF13383">
    <property type="entry name" value="Methyltransf_22"/>
    <property type="match status" value="1"/>
</dbReference>
<dbReference type="EMBL" id="BDRX01000110">
    <property type="protein sequence ID" value="GBF97879.1"/>
    <property type="molecule type" value="Genomic_DNA"/>
</dbReference>
<dbReference type="InParanoid" id="A0A2V0PED7"/>
<name>A0A2V0PED7_9CHLO</name>
<dbReference type="OrthoDB" id="2015045at2759"/>
<organism evidence="3 4">
    <name type="scientific">Raphidocelis subcapitata</name>
    <dbReference type="NCBI Taxonomy" id="307507"/>
    <lineage>
        <taxon>Eukaryota</taxon>
        <taxon>Viridiplantae</taxon>
        <taxon>Chlorophyta</taxon>
        <taxon>core chlorophytes</taxon>
        <taxon>Chlorophyceae</taxon>
        <taxon>CS clade</taxon>
        <taxon>Sphaeropleales</taxon>
        <taxon>Selenastraceae</taxon>
        <taxon>Raphidocelis</taxon>
    </lineage>
</organism>
<dbReference type="PANTHER" id="PTHR32026:SF10">
    <property type="entry name" value="METHYLTRANSFERASE-LIKE PROTEIN 24-RELATED"/>
    <property type="match status" value="1"/>
</dbReference>
<proteinExistence type="predicted"/>
<evidence type="ECO:0000259" key="2">
    <source>
        <dbReference type="Pfam" id="PF13383"/>
    </source>
</evidence>
<accession>A0A2V0PED7</accession>
<gene>
    <name evidence="3" type="ORF">Rsub_10234</name>
</gene>
<comment type="caution">
    <text evidence="3">The sequence shown here is derived from an EMBL/GenBank/DDBJ whole genome shotgun (WGS) entry which is preliminary data.</text>
</comment>
<dbReference type="Proteomes" id="UP000247498">
    <property type="component" value="Unassembled WGS sequence"/>
</dbReference>
<evidence type="ECO:0000313" key="4">
    <source>
        <dbReference type="Proteomes" id="UP000247498"/>
    </source>
</evidence>
<feature type="domain" description="Methyltransferase" evidence="2">
    <location>
        <begin position="103"/>
        <end position="269"/>
    </location>
</feature>
<keyword evidence="4" id="KW-1185">Reference proteome</keyword>
<feature type="compositionally biased region" description="Gly residues" evidence="1">
    <location>
        <begin position="344"/>
        <end position="357"/>
    </location>
</feature>
<reference evidence="3 4" key="1">
    <citation type="journal article" date="2018" name="Sci. Rep.">
        <title>Raphidocelis subcapitata (=Pseudokirchneriella subcapitata) provides an insight into genome evolution and environmental adaptations in the Sphaeropleales.</title>
        <authorList>
            <person name="Suzuki S."/>
            <person name="Yamaguchi H."/>
            <person name="Nakajima N."/>
            <person name="Kawachi M."/>
        </authorList>
    </citation>
    <scope>NUCLEOTIDE SEQUENCE [LARGE SCALE GENOMIC DNA]</scope>
    <source>
        <strain evidence="3 4">NIES-35</strain>
    </source>
</reference>
<feature type="region of interest" description="Disordered" evidence="1">
    <location>
        <begin position="335"/>
        <end position="357"/>
    </location>
</feature>
<dbReference type="InterPro" id="IPR026913">
    <property type="entry name" value="METTL24"/>
</dbReference>
<sequence length="357" mass="37344">MKAPARACAGGPAAALIARCGSLGARGRLAAAALLLAAVPALAVLLLSAAPADAGVFGRACTTRAHHPGSYGAAAARNLSEFRGRILGDLLALSPPFTNTFGADGAAAWHHYDFASPFVTCPPGQQLLRYGKPGDGGKLLCDLSGLAAPCLVYSLGSNGDYSFEADILKRTPCDVHSFDCTFNGSSIQPARHYYHKVCLGQPPSDPEPSGARASDFKSLEGAMEWLGHEGMRIDVLKVDIEGHEVNVLSTLRPGQRLPEQLVVEVHMLRHDPIPGFPLSPATARDPAQMGLLLAHAAALGYGVAAREDNTETADKGCCTELTLLRVEGPGRHARWRPAWRRRAGGGGGGGGRPDALP</sequence>
<dbReference type="InterPro" id="IPR025714">
    <property type="entry name" value="Methyltranfer_dom"/>
</dbReference>
<protein>
    <recommendedName>
        <fullName evidence="2">Methyltransferase domain-containing protein</fullName>
    </recommendedName>
</protein>
<dbReference type="AlphaFoldDB" id="A0A2V0PED7"/>
<evidence type="ECO:0000313" key="3">
    <source>
        <dbReference type="EMBL" id="GBF97879.1"/>
    </source>
</evidence>